<name>A0A2Z7AMZ8_9LAMI</name>
<dbReference type="Pfam" id="PF24626">
    <property type="entry name" value="SH3_Tf2-1"/>
    <property type="match status" value="1"/>
</dbReference>
<accession>A0A2Z7AMZ8</accession>
<keyword evidence="20" id="KW-1185">Reference proteome</keyword>
<dbReference type="GO" id="GO:0003887">
    <property type="term" value="F:DNA-directed DNA polymerase activity"/>
    <property type="evidence" value="ECO:0007669"/>
    <property type="project" value="UniProtKB-KW"/>
</dbReference>
<dbReference type="GO" id="GO:0004519">
    <property type="term" value="F:endonuclease activity"/>
    <property type="evidence" value="ECO:0007669"/>
    <property type="project" value="UniProtKB-KW"/>
</dbReference>
<dbReference type="Gene3D" id="3.10.10.10">
    <property type="entry name" value="HIV Type 1 Reverse Transcriptase, subunit A, domain 1"/>
    <property type="match status" value="1"/>
</dbReference>
<keyword evidence="11" id="KW-0695">RNA-directed DNA polymerase</keyword>
<dbReference type="InterPro" id="IPR056924">
    <property type="entry name" value="SH3_Tf2-1"/>
</dbReference>
<dbReference type="GO" id="GO:0003677">
    <property type="term" value="F:DNA binding"/>
    <property type="evidence" value="ECO:0007669"/>
    <property type="project" value="UniProtKB-KW"/>
</dbReference>
<dbReference type="InterPro" id="IPR000477">
    <property type="entry name" value="RT_dom"/>
</dbReference>
<evidence type="ECO:0000256" key="4">
    <source>
        <dbReference type="ARBA" id="ARBA00022722"/>
    </source>
</evidence>
<evidence type="ECO:0000259" key="16">
    <source>
        <dbReference type="PROSITE" id="PS50013"/>
    </source>
</evidence>
<dbReference type="OrthoDB" id="2013610at2759"/>
<dbReference type="Pfam" id="PF00078">
    <property type="entry name" value="RVT_1"/>
    <property type="match status" value="1"/>
</dbReference>
<keyword evidence="3" id="KW-0548">Nucleotidyltransferase</keyword>
<evidence type="ECO:0000256" key="7">
    <source>
        <dbReference type="ARBA" id="ARBA00022759"/>
    </source>
</evidence>
<dbReference type="InterPro" id="IPR043128">
    <property type="entry name" value="Rev_trsase/Diguanyl_cyclase"/>
</dbReference>
<evidence type="ECO:0000256" key="1">
    <source>
        <dbReference type="ARBA" id="ARBA00022670"/>
    </source>
</evidence>
<gene>
    <name evidence="19" type="ORF">F511_04994</name>
</gene>
<evidence type="ECO:0000256" key="11">
    <source>
        <dbReference type="ARBA" id="ARBA00022918"/>
    </source>
</evidence>
<evidence type="ECO:0000256" key="9">
    <source>
        <dbReference type="ARBA" id="ARBA00022842"/>
    </source>
</evidence>
<keyword evidence="7" id="KW-0255">Endonuclease</keyword>
<dbReference type="PANTHER" id="PTHR37984">
    <property type="entry name" value="PROTEIN CBG26694"/>
    <property type="match status" value="1"/>
</dbReference>
<dbReference type="GO" id="GO:0046872">
    <property type="term" value="F:metal ion binding"/>
    <property type="evidence" value="ECO:0007669"/>
    <property type="project" value="UniProtKB-KW"/>
</dbReference>
<dbReference type="InterPro" id="IPR012337">
    <property type="entry name" value="RNaseH-like_sf"/>
</dbReference>
<keyword evidence="10" id="KW-0229">DNA integration</keyword>
<proteinExistence type="predicted"/>
<dbReference type="Pfam" id="PF00385">
    <property type="entry name" value="Chromo"/>
    <property type="match status" value="1"/>
</dbReference>
<keyword evidence="8" id="KW-0378">Hydrolase</keyword>
<evidence type="ECO:0000256" key="10">
    <source>
        <dbReference type="ARBA" id="ARBA00022908"/>
    </source>
</evidence>
<evidence type="ECO:0000256" key="6">
    <source>
        <dbReference type="ARBA" id="ARBA00022750"/>
    </source>
</evidence>
<dbReference type="InterPro" id="IPR041577">
    <property type="entry name" value="RT_RNaseH_2"/>
</dbReference>
<dbReference type="PROSITE" id="PS50878">
    <property type="entry name" value="RT_POL"/>
    <property type="match status" value="1"/>
</dbReference>
<protein>
    <submittedName>
        <fullName evidence="19">Peroxidase 64</fullName>
    </submittedName>
</protein>
<feature type="domain" description="Chromo" evidence="16">
    <location>
        <begin position="826"/>
        <end position="873"/>
    </location>
</feature>
<dbReference type="SUPFAM" id="SSF54160">
    <property type="entry name" value="Chromo domain-like"/>
    <property type="match status" value="1"/>
</dbReference>
<keyword evidence="9" id="KW-0460">Magnesium</keyword>
<dbReference type="SUPFAM" id="SSF53098">
    <property type="entry name" value="Ribonuclease H-like"/>
    <property type="match status" value="1"/>
</dbReference>
<evidence type="ECO:0000259" key="17">
    <source>
        <dbReference type="PROSITE" id="PS50878"/>
    </source>
</evidence>
<dbReference type="InterPro" id="IPR016197">
    <property type="entry name" value="Chromo-like_dom_sf"/>
</dbReference>
<dbReference type="CDD" id="cd01647">
    <property type="entry name" value="RT_LTR"/>
    <property type="match status" value="1"/>
</dbReference>
<keyword evidence="15" id="KW-0511">Multifunctional enzyme</keyword>
<keyword evidence="6" id="KW-0064">Aspartyl protease</keyword>
<evidence type="ECO:0000256" key="3">
    <source>
        <dbReference type="ARBA" id="ARBA00022695"/>
    </source>
</evidence>
<dbReference type="Pfam" id="PF17921">
    <property type="entry name" value="Integrase_H2C2"/>
    <property type="match status" value="1"/>
</dbReference>
<dbReference type="Gene3D" id="2.40.50.40">
    <property type="match status" value="1"/>
</dbReference>
<dbReference type="Gene3D" id="3.30.70.270">
    <property type="match status" value="2"/>
</dbReference>
<dbReference type="EMBL" id="KV013947">
    <property type="protein sequence ID" value="KZV23155.1"/>
    <property type="molecule type" value="Genomic_DNA"/>
</dbReference>
<dbReference type="PROSITE" id="PS50994">
    <property type="entry name" value="INTEGRASE"/>
    <property type="match status" value="1"/>
</dbReference>
<dbReference type="InterPro" id="IPR036397">
    <property type="entry name" value="RNaseH_sf"/>
</dbReference>
<keyword evidence="4" id="KW-0540">Nuclease</keyword>
<dbReference type="GO" id="GO:0004601">
    <property type="term" value="F:peroxidase activity"/>
    <property type="evidence" value="ECO:0007669"/>
    <property type="project" value="UniProtKB-KW"/>
</dbReference>
<dbReference type="FunFam" id="3.10.10.10:FF:000007">
    <property type="entry name" value="Retrovirus-related Pol polyprotein from transposon 17.6-like Protein"/>
    <property type="match status" value="1"/>
</dbReference>
<dbReference type="Gene3D" id="3.30.420.10">
    <property type="entry name" value="Ribonuclease H-like superfamily/Ribonuclease H"/>
    <property type="match status" value="1"/>
</dbReference>
<organism evidence="19 20">
    <name type="scientific">Dorcoceras hygrometricum</name>
    <dbReference type="NCBI Taxonomy" id="472368"/>
    <lineage>
        <taxon>Eukaryota</taxon>
        <taxon>Viridiplantae</taxon>
        <taxon>Streptophyta</taxon>
        <taxon>Embryophyta</taxon>
        <taxon>Tracheophyta</taxon>
        <taxon>Spermatophyta</taxon>
        <taxon>Magnoliopsida</taxon>
        <taxon>eudicotyledons</taxon>
        <taxon>Gunneridae</taxon>
        <taxon>Pentapetalae</taxon>
        <taxon>asterids</taxon>
        <taxon>lamiids</taxon>
        <taxon>Lamiales</taxon>
        <taxon>Gesneriaceae</taxon>
        <taxon>Didymocarpoideae</taxon>
        <taxon>Trichosporeae</taxon>
        <taxon>Loxocarpinae</taxon>
        <taxon>Dorcoceras</taxon>
    </lineage>
</organism>
<evidence type="ECO:0000313" key="20">
    <source>
        <dbReference type="Proteomes" id="UP000250235"/>
    </source>
</evidence>
<sequence length="914" mass="104381">MLTAGVIQPSTSPYSSPVILVKKKDGSWRFCVDYRALNDVTVSDKYPIPVVDELLDELHGSKWFSKLDLRAGYHQIRVKREDVEKTAFRTHLGHYEFLVMPFGLKNAPSTFQAIMNDVLRPYLRKFVLVFFDDILIFSKSVDEHAKHLQILLQILQDNRLAVNEKKCGFTLEEIEYLGHVVSGAGVVVDKKKVESVEAWPIPSNIKGVRGFLGLSGYYRKFIKDYEKKAKPLTELLKKGVFKWNPEANAAFEELKRSLTTAPVLKLPNFEEEFVVECDASGRGIGAVLTQTGRPIAFYSKALADRALSKSTYEKELMALVLAVRHWRPYLIGRRFVVLTDHKSLKELLHQRITTPDQQQWIAKLMGYEFEIKYKAGILNGAADALSRCSDTSLGSVSIPQWQDIDEIKAAVHLDPALLEIISKLNKGELVNSQYTMPHGVLLHKNRLVLPAQSKWIHRILEEGHGSVEGGHAGAFRTLKRISQGFYWRGMKRDIYQFVAECLVCQKQKYQTMKPAGLLQPLPIPEQIWEDVSMDFITGLPKSQGFEVLFVVVDRLSKYGHFILPKHPYTAQAVAGKFIKEVVRLHGIPRSIVSDRDPIFTSVFWKEFFRLQGTKLAMSLAYHPESDGQTEVLNRCTETYLRCFVSEQPRNWSSWVHWAEYWYNTAYQSAAGMSPFEAVYGRKPPVISRFLPAESNVAAVARELKDRDEALKQLRYNLERAQQRMIRSANIHRMDVEYAVGEKVFLKLRPHRQQSVCSRIFQKLAPKYFGPFEVIKRVGKVAYQLQLPEGSRVHPVFHVSQLKKVVGKHGQEKGVPVGLEQDLIFSYEPLKILAHRQKKQARTMIQQVLVQWKGKPAAEATWEEEADFRAQFPDTSLEDKASLGGEAIDSNLIINRPRPIVTHVYARRPKAQAKE</sequence>
<dbReference type="PANTHER" id="PTHR37984:SF5">
    <property type="entry name" value="PROTEIN NYNRIN-LIKE"/>
    <property type="match status" value="1"/>
</dbReference>
<dbReference type="PROSITE" id="PS50013">
    <property type="entry name" value="CHROMO_2"/>
    <property type="match status" value="1"/>
</dbReference>
<dbReference type="FunFam" id="1.10.340.70:FF:000001">
    <property type="entry name" value="Retrovirus-related Pol polyprotein from transposon gypsy-like Protein"/>
    <property type="match status" value="1"/>
</dbReference>
<dbReference type="GO" id="GO:0004190">
    <property type="term" value="F:aspartic-type endopeptidase activity"/>
    <property type="evidence" value="ECO:0007669"/>
    <property type="project" value="UniProtKB-KW"/>
</dbReference>
<keyword evidence="2" id="KW-0808">Transferase</keyword>
<dbReference type="Pfam" id="PF17919">
    <property type="entry name" value="RT_RNaseH_2"/>
    <property type="match status" value="1"/>
</dbReference>
<evidence type="ECO:0000256" key="15">
    <source>
        <dbReference type="ARBA" id="ARBA00023268"/>
    </source>
</evidence>
<dbReference type="CDD" id="cd09274">
    <property type="entry name" value="RNase_HI_RT_Ty3"/>
    <property type="match status" value="1"/>
</dbReference>
<keyword evidence="19" id="KW-0575">Peroxidase</keyword>
<dbReference type="SUPFAM" id="SSF56672">
    <property type="entry name" value="DNA/RNA polymerases"/>
    <property type="match status" value="1"/>
</dbReference>
<dbReference type="Proteomes" id="UP000250235">
    <property type="component" value="Unassembled WGS sequence"/>
</dbReference>
<evidence type="ECO:0000256" key="12">
    <source>
        <dbReference type="ARBA" id="ARBA00022932"/>
    </source>
</evidence>
<evidence type="ECO:0000256" key="13">
    <source>
        <dbReference type="ARBA" id="ARBA00023125"/>
    </source>
</evidence>
<dbReference type="Gene3D" id="1.10.340.70">
    <property type="match status" value="1"/>
</dbReference>
<dbReference type="GO" id="GO:0006310">
    <property type="term" value="P:DNA recombination"/>
    <property type="evidence" value="ECO:0007669"/>
    <property type="project" value="UniProtKB-KW"/>
</dbReference>
<dbReference type="InterPro" id="IPR050951">
    <property type="entry name" value="Retrovirus_Pol_polyprotein"/>
</dbReference>
<dbReference type="InterPro" id="IPR001584">
    <property type="entry name" value="Integrase_cat-core"/>
</dbReference>
<evidence type="ECO:0000259" key="18">
    <source>
        <dbReference type="PROSITE" id="PS50994"/>
    </source>
</evidence>
<reference evidence="19 20" key="1">
    <citation type="journal article" date="2015" name="Proc. Natl. Acad. Sci. U.S.A.">
        <title>The resurrection genome of Boea hygrometrica: A blueprint for survival of dehydration.</title>
        <authorList>
            <person name="Xiao L."/>
            <person name="Yang G."/>
            <person name="Zhang L."/>
            <person name="Yang X."/>
            <person name="Zhao S."/>
            <person name="Ji Z."/>
            <person name="Zhou Q."/>
            <person name="Hu M."/>
            <person name="Wang Y."/>
            <person name="Chen M."/>
            <person name="Xu Y."/>
            <person name="Jin H."/>
            <person name="Xiao X."/>
            <person name="Hu G."/>
            <person name="Bao F."/>
            <person name="Hu Y."/>
            <person name="Wan P."/>
            <person name="Li L."/>
            <person name="Deng X."/>
            <person name="Kuang T."/>
            <person name="Xiang C."/>
            <person name="Zhu J.K."/>
            <person name="Oliver M.J."/>
            <person name="He Y."/>
        </authorList>
    </citation>
    <scope>NUCLEOTIDE SEQUENCE [LARGE SCALE GENOMIC DNA]</scope>
    <source>
        <strain evidence="20">cv. XS01</strain>
    </source>
</reference>
<keyword evidence="12" id="KW-0239">DNA-directed DNA polymerase</keyword>
<dbReference type="GO" id="GO:0006508">
    <property type="term" value="P:proteolysis"/>
    <property type="evidence" value="ECO:0007669"/>
    <property type="project" value="UniProtKB-KW"/>
</dbReference>
<keyword evidence="5" id="KW-0479">Metal-binding</keyword>
<dbReference type="AlphaFoldDB" id="A0A2Z7AMZ8"/>
<evidence type="ECO:0000313" key="19">
    <source>
        <dbReference type="EMBL" id="KZV23155.1"/>
    </source>
</evidence>
<evidence type="ECO:0000256" key="2">
    <source>
        <dbReference type="ARBA" id="ARBA00022679"/>
    </source>
</evidence>
<feature type="domain" description="Reverse transcriptase" evidence="17">
    <location>
        <begin position="2"/>
        <end position="181"/>
    </location>
</feature>
<dbReference type="InterPro" id="IPR041588">
    <property type="entry name" value="Integrase_H2C2"/>
</dbReference>
<dbReference type="SMART" id="SM00298">
    <property type="entry name" value="CHROMO"/>
    <property type="match status" value="1"/>
</dbReference>
<keyword evidence="1" id="KW-0645">Protease</keyword>
<dbReference type="InterPro" id="IPR023780">
    <property type="entry name" value="Chromo_domain"/>
</dbReference>
<keyword evidence="13" id="KW-0238">DNA-binding</keyword>
<evidence type="ECO:0000256" key="8">
    <source>
        <dbReference type="ARBA" id="ARBA00022801"/>
    </source>
</evidence>
<feature type="domain" description="Integrase catalytic" evidence="18">
    <location>
        <begin position="518"/>
        <end position="682"/>
    </location>
</feature>
<dbReference type="InterPro" id="IPR000953">
    <property type="entry name" value="Chromo/chromo_shadow_dom"/>
</dbReference>
<dbReference type="FunFam" id="3.30.70.270:FF:000020">
    <property type="entry name" value="Transposon Tf2-6 polyprotein-like Protein"/>
    <property type="match status" value="1"/>
</dbReference>
<keyword evidence="19" id="KW-0560">Oxidoreductase</keyword>
<evidence type="ECO:0000256" key="14">
    <source>
        <dbReference type="ARBA" id="ARBA00023172"/>
    </source>
</evidence>
<dbReference type="InterPro" id="IPR043502">
    <property type="entry name" value="DNA/RNA_pol_sf"/>
</dbReference>
<dbReference type="FunFam" id="3.30.420.10:FF:000219">
    <property type="entry name" value="Putative retroelement"/>
    <property type="match status" value="1"/>
</dbReference>
<keyword evidence="14" id="KW-0233">DNA recombination</keyword>
<dbReference type="GO" id="GO:0003964">
    <property type="term" value="F:RNA-directed DNA polymerase activity"/>
    <property type="evidence" value="ECO:0007669"/>
    <property type="project" value="UniProtKB-KW"/>
</dbReference>
<evidence type="ECO:0000256" key="5">
    <source>
        <dbReference type="ARBA" id="ARBA00022723"/>
    </source>
</evidence>
<dbReference type="GO" id="GO:0015074">
    <property type="term" value="P:DNA integration"/>
    <property type="evidence" value="ECO:0007669"/>
    <property type="project" value="UniProtKB-KW"/>
</dbReference>